<dbReference type="InterPro" id="IPR056693">
    <property type="entry name" value="DUF7791"/>
</dbReference>
<reference evidence="4" key="1">
    <citation type="submission" date="2023-06" db="EMBL/GenBank/DDBJ databases">
        <title>Genome-scale phylogeny and comparative genomics of the fungal order Sordariales.</title>
        <authorList>
            <consortium name="Lawrence Berkeley National Laboratory"/>
            <person name="Hensen N."/>
            <person name="Bonometti L."/>
            <person name="Westerberg I."/>
            <person name="Brannstrom I.O."/>
            <person name="Guillou S."/>
            <person name="Cros-Aarteil S."/>
            <person name="Calhoun S."/>
            <person name="Haridas S."/>
            <person name="Kuo A."/>
            <person name="Mondo S."/>
            <person name="Pangilinan J."/>
            <person name="Riley R."/>
            <person name="LaButti K."/>
            <person name="Andreopoulos B."/>
            <person name="Lipzen A."/>
            <person name="Chen C."/>
            <person name="Yanf M."/>
            <person name="Daum C."/>
            <person name="Ng V."/>
            <person name="Clum A."/>
            <person name="Steindorff A."/>
            <person name="Ohm R."/>
            <person name="Martin F."/>
            <person name="Silar P."/>
            <person name="Natvig D."/>
            <person name="Lalanne C."/>
            <person name="Gautier V."/>
            <person name="Ament-velasquez S.L."/>
            <person name="Kruys A."/>
            <person name="Hutchinson M.I."/>
            <person name="Powell A.J."/>
            <person name="Barry K."/>
            <person name="Miller A.N."/>
            <person name="Grigoriev I.V."/>
            <person name="Debuchy R."/>
            <person name="Gladieux P."/>
            <person name="Thoren M.H."/>
            <person name="Johannesson H."/>
        </authorList>
    </citation>
    <scope>NUCLEOTIDE SEQUENCE</scope>
    <source>
        <strain evidence="4">SMH3391-2</strain>
    </source>
</reference>
<keyword evidence="1" id="KW-0677">Repeat</keyword>
<keyword evidence="5" id="KW-1185">Reference proteome</keyword>
<sequence length="1074" mass="124004">MEPLAALSVAAAIVPFVDWSREVVCKSKELYDSADGVLKENLERETVAGRLKRLTEDLRASRSSNQKNLSPRLEQICQECTVISDELLMRLHLLKVPKGSEHRKWKTLRHALKSVWSKTEIDEMAKRLNGLRAELDTELLVANSMALTKLSFNSDVRIDRMEADIQNILSLISSTSDENQIRNQIQTLTEPQRDQVRAHLGKKSFVSNTTYSHLDEKTKEAIGSFLESHVQAMTTRPKNKREQNSQTRLGSFFRYLSSRRRHAELAHKSQHNVRDILVQEDVERRTTRVHLALLDSLRFESLDDRSEAIAKAHEQTFQWIYDDSSHDQKPWHSFRSWLQEEGAGVYWIHGKPASGKSTLMKFICNNPLTQRYLSHWVGGERLLTGVFYYWNSGQEAQRSQEGLFRTLLYDALRANRDLLPHVFPDEWDRMTQKAAYDLEITREIWSLGRLKRAFENLVNLAAPHLRLCFFVDGIDEAEGDPDEIADFLVELSKTSPHVKFCLSSRPLAGLTEIFGRVPSLRLQDLTRTDIMLYVRERLLSNKSVQKFSSRQPQQVEWLIKEIVDKASGVFLWVTLVVNSLISGIRSGDDAEELSRRLQELPDDLDSLYDRIFAQIQTEHPVESAKIFQLFRANGNHLELLLLHLALTYSPEEVLWMKTTPMEESLTNAWCDQRKQLLETGIQRLSSRCRCLLEVNAEDFMFEEGLELHQRNLRHLQFWAIGEVKTRLEVKIRYLHRTTRDYMEQPRIWQKILDQTKDLAFNPGTCLLVACVAGIKRDHGLGDITCGSILEVNISQLPLDGTQVDIDLLYEWDRAYSARELEANLVEDGRDIKSDIQTDSYSLREGPIWQGDYTLDKHRGHFPWLNDTKTICTRPFFYVSDQRGFPVAFSRFAQGFQGSPLRFCILSFFRQVEEGMISLSLIELFLEMGCDPNEQYLGQSIWEYVVHVVHDYHGTRSRKRQYICQSEQHELLYILAVMLKHGANPHAQCTEHISSMARSETARLQDEGVTTICHFATFQTATIDSGQRAGAHSVESVIRDTFTDDCIMVYAKELLAALRDNRLTTLDLRLFRPYM</sequence>
<dbReference type="PANTHER" id="PTHR10039">
    <property type="entry name" value="AMELOGENIN"/>
    <property type="match status" value="1"/>
</dbReference>
<accession>A0AA39WAJ7</accession>
<evidence type="ECO:0008006" key="6">
    <source>
        <dbReference type="Google" id="ProtNLM"/>
    </source>
</evidence>
<dbReference type="Pfam" id="PF24883">
    <property type="entry name" value="NPHP3_N"/>
    <property type="match status" value="1"/>
</dbReference>
<feature type="domain" description="Nephrocystin 3-like N-terminal" evidence="2">
    <location>
        <begin position="332"/>
        <end position="505"/>
    </location>
</feature>
<dbReference type="Proteomes" id="UP001174934">
    <property type="component" value="Unassembled WGS sequence"/>
</dbReference>
<name>A0AA39WAJ7_9PEZI</name>
<dbReference type="AlphaFoldDB" id="A0AA39WAJ7"/>
<evidence type="ECO:0000313" key="4">
    <source>
        <dbReference type="EMBL" id="KAK0610378.1"/>
    </source>
</evidence>
<gene>
    <name evidence="4" type="ORF">B0T17DRAFT_658185</name>
</gene>
<comment type="caution">
    <text evidence="4">The sequence shown here is derived from an EMBL/GenBank/DDBJ whole genome shotgun (WGS) entry which is preliminary data.</text>
</comment>
<proteinExistence type="predicted"/>
<dbReference type="EMBL" id="JAULSR010000010">
    <property type="protein sequence ID" value="KAK0610378.1"/>
    <property type="molecule type" value="Genomic_DNA"/>
</dbReference>
<dbReference type="Pfam" id="PF25053">
    <property type="entry name" value="DUF7791"/>
    <property type="match status" value="1"/>
</dbReference>
<evidence type="ECO:0000256" key="1">
    <source>
        <dbReference type="ARBA" id="ARBA00022737"/>
    </source>
</evidence>
<dbReference type="SUPFAM" id="SSF52540">
    <property type="entry name" value="P-loop containing nucleoside triphosphate hydrolases"/>
    <property type="match status" value="1"/>
</dbReference>
<evidence type="ECO:0000313" key="5">
    <source>
        <dbReference type="Proteomes" id="UP001174934"/>
    </source>
</evidence>
<evidence type="ECO:0000259" key="2">
    <source>
        <dbReference type="Pfam" id="PF24883"/>
    </source>
</evidence>
<dbReference type="InterPro" id="IPR056884">
    <property type="entry name" value="NPHP3-like_N"/>
</dbReference>
<dbReference type="InterPro" id="IPR027417">
    <property type="entry name" value="P-loop_NTPase"/>
</dbReference>
<feature type="domain" description="DUF7791" evidence="3">
    <location>
        <begin position="615"/>
        <end position="776"/>
    </location>
</feature>
<protein>
    <recommendedName>
        <fullName evidence="6">NACHT domain-containing protein</fullName>
    </recommendedName>
</protein>
<dbReference type="PANTHER" id="PTHR10039:SF5">
    <property type="entry name" value="NACHT DOMAIN-CONTAINING PROTEIN"/>
    <property type="match status" value="1"/>
</dbReference>
<evidence type="ECO:0000259" key="3">
    <source>
        <dbReference type="Pfam" id="PF25053"/>
    </source>
</evidence>
<organism evidence="4 5">
    <name type="scientific">Bombardia bombarda</name>
    <dbReference type="NCBI Taxonomy" id="252184"/>
    <lineage>
        <taxon>Eukaryota</taxon>
        <taxon>Fungi</taxon>
        <taxon>Dikarya</taxon>
        <taxon>Ascomycota</taxon>
        <taxon>Pezizomycotina</taxon>
        <taxon>Sordariomycetes</taxon>
        <taxon>Sordariomycetidae</taxon>
        <taxon>Sordariales</taxon>
        <taxon>Lasiosphaeriaceae</taxon>
        <taxon>Bombardia</taxon>
    </lineage>
</organism>